<gene>
    <name evidence="1" type="ORF">GKQ77_00785</name>
</gene>
<name>A0ABS6YHQ0_9ACTN</name>
<proteinExistence type="predicted"/>
<protein>
    <submittedName>
        <fullName evidence="1">DUF5133 domain-containing protein</fullName>
    </submittedName>
</protein>
<reference evidence="1 2" key="1">
    <citation type="submission" date="2019-11" db="EMBL/GenBank/DDBJ databases">
        <authorList>
            <person name="Ay H."/>
        </authorList>
    </citation>
    <scope>NUCLEOTIDE SEQUENCE [LARGE SCALE GENOMIC DNA]</scope>
    <source>
        <strain evidence="1 2">BG9H</strain>
    </source>
</reference>
<dbReference type="EMBL" id="WMBF01000003">
    <property type="protein sequence ID" value="MBW5420116.1"/>
    <property type="molecule type" value="Genomic_DNA"/>
</dbReference>
<organism evidence="1 2">
    <name type="scientific">Streptomyces anatolicus</name>
    <dbReference type="NCBI Taxonomy" id="2675858"/>
    <lineage>
        <taxon>Bacteria</taxon>
        <taxon>Bacillati</taxon>
        <taxon>Actinomycetota</taxon>
        <taxon>Actinomycetes</taxon>
        <taxon>Kitasatosporales</taxon>
        <taxon>Streptomycetaceae</taxon>
        <taxon>Streptomyces</taxon>
    </lineage>
</organism>
<evidence type="ECO:0000313" key="1">
    <source>
        <dbReference type="EMBL" id="MBW5420116.1"/>
    </source>
</evidence>
<accession>A0ABS6YHQ0</accession>
<dbReference type="Pfam" id="PF17196">
    <property type="entry name" value="DUF5133"/>
    <property type="match status" value="1"/>
</dbReference>
<evidence type="ECO:0000313" key="2">
    <source>
        <dbReference type="Proteomes" id="UP001197114"/>
    </source>
</evidence>
<dbReference type="Proteomes" id="UP001197114">
    <property type="component" value="Unassembled WGS sequence"/>
</dbReference>
<dbReference type="RefSeq" id="WP_219686624.1">
    <property type="nucleotide sequence ID" value="NZ_WMBF01000003.1"/>
</dbReference>
<keyword evidence="2" id="KW-1185">Reference proteome</keyword>
<sequence>MLLAHPAVLEDLVERYKALAVLRADQGSAEGRQEFEDIAYSLCVATGTSDVDAALVAASHRLPGARITDDSLLSPEPEPLSA</sequence>
<dbReference type="InterPro" id="IPR033457">
    <property type="entry name" value="DUF5133"/>
</dbReference>
<comment type="caution">
    <text evidence="1">The sequence shown here is derived from an EMBL/GenBank/DDBJ whole genome shotgun (WGS) entry which is preliminary data.</text>
</comment>